<dbReference type="InterPro" id="IPR002155">
    <property type="entry name" value="Thiolase"/>
</dbReference>
<sequence>MVQTGRTRANYDGIAVCVPVTVPYSRYSLRSAHWFCGRALADLIKGAGIGKDEVDGFCVSSFTLAPDSAVGLMQHLGVSARWLDHIPMGGASGAVALRRAARAVQVGDAEIVACIAADTNHVDSFRNTIASFSQFANDAVYPYGSGGPNASFAFLTDHYMREYGARREDFAKLCIAQRDNALATPHAMMKRPLTLDEYMNARPIADPLCLFDCVMPCAGAEAFLVMSSDRAKSLGLATATILSTMERHNAFPDDPIQIRAGWAIDGDAFYDHAGVGPGDIDFLQAYDDYPVICFMQIEDLGFCDKGEAAGFVRSHDLTTEGDFPVNTSGGQLSVGQAGAAGGSLGLVETIRQLTDQCLGHVVKNARIGLASCFGMINYDRGLCTSAAILARSAL</sequence>
<dbReference type="PANTHER" id="PTHR42870">
    <property type="entry name" value="ACETYL-COA C-ACETYLTRANSFERASE"/>
    <property type="match status" value="1"/>
</dbReference>
<dbReference type="EMBL" id="UINC01020003">
    <property type="protein sequence ID" value="SVA84418.1"/>
    <property type="molecule type" value="Genomic_DNA"/>
</dbReference>
<accession>A0A381Z5A2</accession>
<dbReference type="PANTHER" id="PTHR42870:SF1">
    <property type="entry name" value="NON-SPECIFIC LIPID-TRANSFER PROTEIN-LIKE 2"/>
    <property type="match status" value="1"/>
</dbReference>
<dbReference type="AlphaFoldDB" id="A0A381Z5A2"/>
<dbReference type="PIRSF" id="PIRSF000429">
    <property type="entry name" value="Ac-CoA_Ac_transf"/>
    <property type="match status" value="1"/>
</dbReference>
<proteinExistence type="predicted"/>
<dbReference type="GO" id="GO:0016747">
    <property type="term" value="F:acyltransferase activity, transferring groups other than amino-acyl groups"/>
    <property type="evidence" value="ECO:0007669"/>
    <property type="project" value="InterPro"/>
</dbReference>
<dbReference type="SUPFAM" id="SSF53901">
    <property type="entry name" value="Thiolase-like"/>
    <property type="match status" value="1"/>
</dbReference>
<dbReference type="Pfam" id="PF22691">
    <property type="entry name" value="Thiolase_C_1"/>
    <property type="match status" value="1"/>
</dbReference>
<evidence type="ECO:0000313" key="2">
    <source>
        <dbReference type="EMBL" id="SVA84418.1"/>
    </source>
</evidence>
<gene>
    <name evidence="2" type="ORF">METZ01_LOCUS137272</name>
</gene>
<organism evidence="2">
    <name type="scientific">marine metagenome</name>
    <dbReference type="NCBI Taxonomy" id="408172"/>
    <lineage>
        <taxon>unclassified sequences</taxon>
        <taxon>metagenomes</taxon>
        <taxon>ecological metagenomes</taxon>
    </lineage>
</organism>
<dbReference type="Gene3D" id="3.40.47.10">
    <property type="match status" value="1"/>
</dbReference>
<feature type="domain" description="Thiolase C-terminal" evidence="1">
    <location>
        <begin position="261"/>
        <end position="376"/>
    </location>
</feature>
<reference evidence="2" key="1">
    <citation type="submission" date="2018-05" db="EMBL/GenBank/DDBJ databases">
        <authorList>
            <person name="Lanie J.A."/>
            <person name="Ng W.-L."/>
            <person name="Kazmierczak K.M."/>
            <person name="Andrzejewski T.M."/>
            <person name="Davidsen T.M."/>
            <person name="Wayne K.J."/>
            <person name="Tettelin H."/>
            <person name="Glass J.I."/>
            <person name="Rusch D."/>
            <person name="Podicherti R."/>
            <person name="Tsui H.-C.T."/>
            <person name="Winkler M.E."/>
        </authorList>
    </citation>
    <scope>NUCLEOTIDE SEQUENCE</scope>
</reference>
<evidence type="ECO:0000259" key="1">
    <source>
        <dbReference type="Pfam" id="PF22691"/>
    </source>
</evidence>
<name>A0A381Z5A2_9ZZZZ</name>
<dbReference type="InterPro" id="IPR055140">
    <property type="entry name" value="Thiolase_C_2"/>
</dbReference>
<dbReference type="InterPro" id="IPR016039">
    <property type="entry name" value="Thiolase-like"/>
</dbReference>
<protein>
    <recommendedName>
        <fullName evidence="1">Thiolase C-terminal domain-containing protein</fullName>
    </recommendedName>
</protein>
<dbReference type="CDD" id="cd00829">
    <property type="entry name" value="SCP-x_thiolase"/>
    <property type="match status" value="1"/>
</dbReference>